<evidence type="ECO:0000313" key="1">
    <source>
        <dbReference type="EMBL" id="KAK5988128.1"/>
    </source>
</evidence>
<sequence>MKIEPYVKKVRSMIKSVLGEHDFAEDAETSALLALQLNESIPEILIFKPPKPSSVEDANSRYTFQFALPEVLLETPPPLEARSRRPAPTYNALVRPRAPSPRREAALVAQYSARACATAQSQLPRDPHSLYIPKFFAKVYSLRHKDISVPSNNLFPIDLVFKIIPWGEMPTIPGEIVPLLSSDADPPVPTMLSNMRFNVLKFYSNQKGSRRDPKEKRGTLNLQVVPRSSCGVVIDTFTEASFLISRAKISKWEGPGKKTATIHMTYHYSECGDPEDQKLKQDVLVNLEPL</sequence>
<dbReference type="Proteomes" id="UP001338125">
    <property type="component" value="Unassembled WGS sequence"/>
</dbReference>
<organism evidence="1 2">
    <name type="scientific">Cladobotryum mycophilum</name>
    <dbReference type="NCBI Taxonomy" id="491253"/>
    <lineage>
        <taxon>Eukaryota</taxon>
        <taxon>Fungi</taxon>
        <taxon>Dikarya</taxon>
        <taxon>Ascomycota</taxon>
        <taxon>Pezizomycotina</taxon>
        <taxon>Sordariomycetes</taxon>
        <taxon>Hypocreomycetidae</taxon>
        <taxon>Hypocreales</taxon>
        <taxon>Hypocreaceae</taxon>
        <taxon>Cladobotryum</taxon>
    </lineage>
</organism>
<accession>A0ABR0S7I5</accession>
<gene>
    <name evidence="1" type="ORF">PT974_12268</name>
</gene>
<name>A0ABR0S7I5_9HYPO</name>
<protein>
    <submittedName>
        <fullName evidence="1">Uncharacterized protein</fullName>
    </submittedName>
</protein>
<proteinExistence type="predicted"/>
<keyword evidence="2" id="KW-1185">Reference proteome</keyword>
<reference evidence="1 2" key="1">
    <citation type="submission" date="2024-01" db="EMBL/GenBank/DDBJ databases">
        <title>Complete genome of Cladobotryum mycophilum ATHUM6906.</title>
        <authorList>
            <person name="Christinaki A.C."/>
            <person name="Myridakis A.I."/>
            <person name="Kouvelis V.N."/>
        </authorList>
    </citation>
    <scope>NUCLEOTIDE SEQUENCE [LARGE SCALE GENOMIC DNA]</scope>
    <source>
        <strain evidence="1 2">ATHUM6906</strain>
    </source>
</reference>
<evidence type="ECO:0000313" key="2">
    <source>
        <dbReference type="Proteomes" id="UP001338125"/>
    </source>
</evidence>
<comment type="caution">
    <text evidence="1">The sequence shown here is derived from an EMBL/GenBank/DDBJ whole genome shotgun (WGS) entry which is preliminary data.</text>
</comment>
<dbReference type="EMBL" id="JAVFKD010000016">
    <property type="protein sequence ID" value="KAK5988128.1"/>
    <property type="molecule type" value="Genomic_DNA"/>
</dbReference>